<dbReference type="Pfam" id="PF05057">
    <property type="entry name" value="DUF676"/>
    <property type="match status" value="1"/>
</dbReference>
<evidence type="ECO:0000259" key="5">
    <source>
        <dbReference type="Pfam" id="PF05057"/>
    </source>
</evidence>
<dbReference type="OrthoDB" id="427518at2759"/>
<feature type="repeat" description="ANK" evidence="3">
    <location>
        <begin position="1389"/>
        <end position="1421"/>
    </location>
</feature>
<dbReference type="InterPro" id="IPR002110">
    <property type="entry name" value="Ankyrin_rpt"/>
</dbReference>
<name>A0A8H4XM57_9HYPO</name>
<dbReference type="InterPro" id="IPR056884">
    <property type="entry name" value="NPHP3-like_N"/>
</dbReference>
<dbReference type="Gene3D" id="3.40.50.1820">
    <property type="entry name" value="alpha/beta hydrolase"/>
    <property type="match status" value="1"/>
</dbReference>
<feature type="compositionally biased region" description="Acidic residues" evidence="4">
    <location>
        <begin position="792"/>
        <end position="813"/>
    </location>
</feature>
<feature type="region of interest" description="Disordered" evidence="4">
    <location>
        <begin position="791"/>
        <end position="837"/>
    </location>
</feature>
<dbReference type="SUPFAM" id="SSF140860">
    <property type="entry name" value="Pseudo ankyrin repeat-like"/>
    <property type="match status" value="1"/>
</dbReference>
<feature type="compositionally biased region" description="Acidic residues" evidence="4">
    <location>
        <begin position="1071"/>
        <end position="1095"/>
    </location>
</feature>
<proteinExistence type="inferred from homology"/>
<dbReference type="Pfam" id="PF12796">
    <property type="entry name" value="Ank_2"/>
    <property type="match status" value="5"/>
</dbReference>
<dbReference type="SUPFAM" id="SSF48403">
    <property type="entry name" value="Ankyrin repeat"/>
    <property type="match status" value="2"/>
</dbReference>
<organism evidence="7 8">
    <name type="scientific">Fusarium zealandicum</name>
    <dbReference type="NCBI Taxonomy" id="1053134"/>
    <lineage>
        <taxon>Eukaryota</taxon>
        <taxon>Fungi</taxon>
        <taxon>Dikarya</taxon>
        <taxon>Ascomycota</taxon>
        <taxon>Pezizomycotina</taxon>
        <taxon>Sordariomycetes</taxon>
        <taxon>Hypocreomycetidae</taxon>
        <taxon>Hypocreales</taxon>
        <taxon>Nectriaceae</taxon>
        <taxon>Fusarium</taxon>
        <taxon>Fusarium staphyleae species complex</taxon>
    </lineage>
</organism>
<dbReference type="Gene3D" id="3.40.50.300">
    <property type="entry name" value="P-loop containing nucleotide triphosphate hydrolases"/>
    <property type="match status" value="1"/>
</dbReference>
<feature type="region of interest" description="Disordered" evidence="4">
    <location>
        <begin position="1508"/>
        <end position="1582"/>
    </location>
</feature>
<evidence type="ECO:0000259" key="6">
    <source>
        <dbReference type="Pfam" id="PF24883"/>
    </source>
</evidence>
<keyword evidence="3" id="KW-0040">ANK repeat</keyword>
<dbReference type="InterPro" id="IPR036770">
    <property type="entry name" value="Ankyrin_rpt-contain_sf"/>
</dbReference>
<dbReference type="SUPFAM" id="SSF52540">
    <property type="entry name" value="P-loop containing nucleoside triphosphate hydrolases"/>
    <property type="match status" value="1"/>
</dbReference>
<feature type="domain" description="DUF676" evidence="5">
    <location>
        <begin position="47"/>
        <end position="161"/>
    </location>
</feature>
<keyword evidence="2" id="KW-0677">Repeat</keyword>
<dbReference type="PROSITE" id="PS50088">
    <property type="entry name" value="ANK_REPEAT"/>
    <property type="match status" value="7"/>
</dbReference>
<sequence>MSLRRATTKRSAGGAALPRQAKALQGIRILYPQEEPGKPERKTDMDIVFVPGLGAHPEDSWMSTKTGFNWASDGEGIARDFPNARVLLYMYESAWMGRFKVKQFINNLASTLLEGLHDMRKTTGLARPIVFVGHSMGGLVIAKAVCIAESRQGQSKFLHLFEDIAGCAVFGTPFGGADAAGLAVMLSQVGQMFDQTITSNLLDLMKPGNEGLKELVNEFQLAAKDLDPKISLCGFYEEQKTEISDLSGVPQFIKNLGIPLPKKIAEFVTKDSAILGGAMESVMGLASNHRDLVKFESSKDERYALVRGPLKRIIHGAHLAVKGRRNSTRHIDKDLVNRVLVAFVGAQMWRKRKTIAHATALSSWFPKEAGYLAWLARPGDSQESFPLKRTDSLWIRGPNGRGKTSAALAALKEIDQMIEEDSNTTPTLLAYFFCDDSPDYNTAEDLLKSLVRQLIKQHERLATHAQFLVRKKGKGDSEDPKSKEDSKGQPLLTVENLWQVLQDILADEDLFGTRVYLVVNNLEELPHSTSTSTLLDLLSSEIKSMDGSRNALVRWLITSGQTWSIDQALKGESVRLIDLQDAKYADRVQLELRKHAQQKVSILVTQKNYSKALAYFASSLIGRRAQNTQWIDITCAQLEVLPQHKSDLQVRLHLEVVPQQLGELLTSAWRHVFAVNPGKVAQIKEVLRVLVLTFEDPTETELGLLSGLDSTDEQRAELHDLVETCTPLLSFERTDTSESKVCFKESVVKTHLVENAYKLLGLTEEDIELQHGMLGLRAFSHVMEAFNWPAAMDDEDGDEDTEEENEENEDDDASDHSAVSEGSKHDGDASSSASSVNADYNKDTADVVTSLMNSVSTYAVKHWLPHASKATEEIAEALSEDENFWGKDSIIRRRWLTRHTQLTDSFRLYDRSGLSGLHVAAAIGFRQLVVALMKNGHDGEMNMRDSNSYTPLHLAVAFGQSDIIEELLDNNAAINDGQEDHLETPLHKAAAEGNVQIMERLLQRKANPNADCDTYGGVINAAIKSGNCETVRLLVKHEVSLIVVESDDETDEDENDASGDGDEGSKAGKENDEEEEDDDENEDEYEEEEDEDEEEVIRSPLALAATRSDLTMFEFLIEHYSEKLTPQEFSKALVKAAEYGRLEAFTRLFKSYEHTKETKQEALDEAAWGDHWDVVRLLLEECVDLNCDEAFLRTAQGPDGEPEIQILEALWEYSQGLISTETLDESLYEATDYENIRTIERLLRFGANPDATGKEYGNALTAAAYDGRKDIVQMLLDANANVNSPDGWALQTAAEQGHMEIVDLLLKSGADVNACTTHEDMTQGTALQAAIEAGKNEIVDVLLEHGADPDLGGGDLTCPIIAAASKSEGDIVRRLVEAKADVNVVGGPYNSTPITYAATSLPQSSIRLILDAGADINFADEDGDTALILAASSGGDDYESVQFLLESGADVLIRNKANQNALEVAVKMEESECVKVLVSHVSVIMEALRVAMASGDAAVTAVVRGLESRKNDLESDKQDDSVDGDVQDQSKSFPSEYETEKMVVEVSQQSSDQTEFEPQGVPNDVPQDVQRPSSMPWNEGDRNAGTVARLSWAPVEPYTVARNASFCLAKEEQQRLKNQHYQPWDQESPPALPIEHQPPSRGPTPIRRKPISGNVPYRPPPVHHSSDPIEHVGAPGTTQWDQYRAYRPPRPSFGRDAGAS</sequence>
<gene>
    <name evidence="7" type="ORF">FZEAL_3094</name>
</gene>
<dbReference type="InterPro" id="IPR029058">
    <property type="entry name" value="AB_hydrolase_fold"/>
</dbReference>
<protein>
    <recommendedName>
        <fullName evidence="9">DUF676 domain-containing protein</fullName>
    </recommendedName>
</protein>
<feature type="repeat" description="ANK" evidence="3">
    <location>
        <begin position="1255"/>
        <end position="1287"/>
    </location>
</feature>
<feature type="repeat" description="ANK" evidence="3">
    <location>
        <begin position="1422"/>
        <end position="1456"/>
    </location>
</feature>
<feature type="domain" description="Nephrocystin 3-like N-terminal" evidence="6">
    <location>
        <begin position="363"/>
        <end position="559"/>
    </location>
</feature>
<dbReference type="PROSITE" id="PS50297">
    <property type="entry name" value="ANK_REP_REGION"/>
    <property type="match status" value="5"/>
</dbReference>
<feature type="repeat" description="ANK" evidence="3">
    <location>
        <begin position="1322"/>
        <end position="1354"/>
    </location>
</feature>
<reference evidence="7" key="2">
    <citation type="submission" date="2020-05" db="EMBL/GenBank/DDBJ databases">
        <authorList>
            <person name="Kim H.-S."/>
            <person name="Proctor R.H."/>
            <person name="Brown D.W."/>
        </authorList>
    </citation>
    <scope>NUCLEOTIDE SEQUENCE</scope>
    <source>
        <strain evidence="7">NRRL 22465</strain>
    </source>
</reference>
<feature type="region of interest" description="Disordered" evidence="4">
    <location>
        <begin position="1617"/>
        <end position="1700"/>
    </location>
</feature>
<evidence type="ECO:0000313" key="7">
    <source>
        <dbReference type="EMBL" id="KAF4981042.1"/>
    </source>
</evidence>
<feature type="region of interest" description="Disordered" evidence="4">
    <location>
        <begin position="1045"/>
        <end position="1099"/>
    </location>
</feature>
<evidence type="ECO:0000256" key="4">
    <source>
        <dbReference type="SAM" id="MobiDB-lite"/>
    </source>
</evidence>
<evidence type="ECO:0000256" key="3">
    <source>
        <dbReference type="PROSITE-ProRule" id="PRU00023"/>
    </source>
</evidence>
<dbReference type="PRINTS" id="PR01415">
    <property type="entry name" value="ANKYRIN"/>
</dbReference>
<comment type="caution">
    <text evidence="7">The sequence shown here is derived from an EMBL/GenBank/DDBJ whole genome shotgun (WGS) entry which is preliminary data.</text>
</comment>
<accession>A0A8H4XM57</accession>
<evidence type="ECO:0000256" key="2">
    <source>
        <dbReference type="ARBA" id="ARBA00022737"/>
    </source>
</evidence>
<dbReference type="InterPro" id="IPR007751">
    <property type="entry name" value="DUF676_lipase-like"/>
</dbReference>
<dbReference type="SUPFAM" id="SSF53474">
    <property type="entry name" value="alpha/beta-Hydrolases"/>
    <property type="match status" value="1"/>
</dbReference>
<comment type="similarity">
    <text evidence="1">Belongs to the putative lipase ROG1 family.</text>
</comment>
<evidence type="ECO:0000256" key="1">
    <source>
        <dbReference type="ARBA" id="ARBA00007920"/>
    </source>
</evidence>
<reference evidence="7" key="1">
    <citation type="journal article" date="2020" name="BMC Genomics">
        <title>Correction to: Identification and distribution of gene clusters required for synthesis of sphingolipid metabolism inhibitors in diverse species of the filamentous fungus Fusarium.</title>
        <authorList>
            <person name="Kim H.S."/>
            <person name="Lohmar J.M."/>
            <person name="Busman M."/>
            <person name="Brown D.W."/>
            <person name="Naumann T.A."/>
            <person name="Divon H.H."/>
            <person name="Lysoe E."/>
            <person name="Uhlig S."/>
            <person name="Proctor R.H."/>
        </authorList>
    </citation>
    <scope>NUCLEOTIDE SEQUENCE</scope>
    <source>
        <strain evidence="7">NRRL 22465</strain>
    </source>
</reference>
<dbReference type="PANTHER" id="PTHR46224">
    <property type="entry name" value="ANKYRIN REPEAT FAMILY PROTEIN"/>
    <property type="match status" value="1"/>
</dbReference>
<evidence type="ECO:0008006" key="9">
    <source>
        <dbReference type="Google" id="ProtNLM"/>
    </source>
</evidence>
<dbReference type="Gene3D" id="1.25.40.20">
    <property type="entry name" value="Ankyrin repeat-containing domain"/>
    <property type="match status" value="4"/>
</dbReference>
<dbReference type="EMBL" id="JABEYC010000189">
    <property type="protein sequence ID" value="KAF4981042.1"/>
    <property type="molecule type" value="Genomic_DNA"/>
</dbReference>
<feature type="repeat" description="ANK" evidence="3">
    <location>
        <begin position="947"/>
        <end position="979"/>
    </location>
</feature>
<keyword evidence="8" id="KW-1185">Reference proteome</keyword>
<dbReference type="SMART" id="SM00248">
    <property type="entry name" value="ANK"/>
    <property type="match status" value="13"/>
</dbReference>
<dbReference type="PANTHER" id="PTHR46224:SF64">
    <property type="entry name" value="IQ MOTIF AND ANKYRIN REPEAT DOMAIN-CONTAINING PROTEIN 1"/>
    <property type="match status" value="1"/>
</dbReference>
<evidence type="ECO:0000313" key="8">
    <source>
        <dbReference type="Proteomes" id="UP000635477"/>
    </source>
</evidence>
<feature type="repeat" description="ANK" evidence="3">
    <location>
        <begin position="981"/>
        <end position="1013"/>
    </location>
</feature>
<dbReference type="InterPro" id="IPR051616">
    <property type="entry name" value="Cul2-RING_E3_ligase_SR"/>
</dbReference>
<dbReference type="InterPro" id="IPR027417">
    <property type="entry name" value="P-loop_NTPase"/>
</dbReference>
<feature type="compositionally biased region" description="Basic and acidic residues" evidence="4">
    <location>
        <begin position="1508"/>
        <end position="1520"/>
    </location>
</feature>
<dbReference type="Proteomes" id="UP000635477">
    <property type="component" value="Unassembled WGS sequence"/>
</dbReference>
<feature type="compositionally biased region" description="Acidic residues" evidence="4">
    <location>
        <begin position="1045"/>
        <end position="1062"/>
    </location>
</feature>
<dbReference type="Pfam" id="PF24883">
    <property type="entry name" value="NPHP3_N"/>
    <property type="match status" value="1"/>
</dbReference>
<feature type="repeat" description="ANK" evidence="3">
    <location>
        <begin position="1289"/>
        <end position="1317"/>
    </location>
</feature>